<feature type="compositionally biased region" description="Polar residues" evidence="1">
    <location>
        <begin position="1"/>
        <end position="18"/>
    </location>
</feature>
<accession>A0A3N4HEP5</accession>
<protein>
    <submittedName>
        <fullName evidence="2">Uncharacterized protein</fullName>
    </submittedName>
</protein>
<evidence type="ECO:0000256" key="1">
    <source>
        <dbReference type="SAM" id="MobiDB-lite"/>
    </source>
</evidence>
<name>A0A3N4HEP5_ASCIM</name>
<dbReference type="AlphaFoldDB" id="A0A3N4HEP5"/>
<sequence>MSGRSQLPSASSSTQRYLQHSPCPTECLPPVIRKQRPASPRPSQKPPSSHLKVQSKERFHPSKPKSANQYCRQLKLTQDRESRRASIKTRTKRLEANRKALQTGYALLGARVRSGDAVFRLLVGARGLDFPPMEPAPAPPFLRITPRTLEKLEEQFTYDLEDYQLWRKVAVFREKWVEALLADCDQMREEVLEWIKGQGIPLKADIPRDLEGYVRHLQQHSSR</sequence>
<organism evidence="2 3">
    <name type="scientific">Ascobolus immersus RN42</name>
    <dbReference type="NCBI Taxonomy" id="1160509"/>
    <lineage>
        <taxon>Eukaryota</taxon>
        <taxon>Fungi</taxon>
        <taxon>Dikarya</taxon>
        <taxon>Ascomycota</taxon>
        <taxon>Pezizomycotina</taxon>
        <taxon>Pezizomycetes</taxon>
        <taxon>Pezizales</taxon>
        <taxon>Ascobolaceae</taxon>
        <taxon>Ascobolus</taxon>
    </lineage>
</organism>
<gene>
    <name evidence="2" type="ORF">BJ508DRAFT_336076</name>
</gene>
<reference evidence="2 3" key="1">
    <citation type="journal article" date="2018" name="Nat. Ecol. Evol.">
        <title>Pezizomycetes genomes reveal the molecular basis of ectomycorrhizal truffle lifestyle.</title>
        <authorList>
            <person name="Murat C."/>
            <person name="Payen T."/>
            <person name="Noel B."/>
            <person name="Kuo A."/>
            <person name="Morin E."/>
            <person name="Chen J."/>
            <person name="Kohler A."/>
            <person name="Krizsan K."/>
            <person name="Balestrini R."/>
            <person name="Da Silva C."/>
            <person name="Montanini B."/>
            <person name="Hainaut M."/>
            <person name="Levati E."/>
            <person name="Barry K.W."/>
            <person name="Belfiori B."/>
            <person name="Cichocki N."/>
            <person name="Clum A."/>
            <person name="Dockter R.B."/>
            <person name="Fauchery L."/>
            <person name="Guy J."/>
            <person name="Iotti M."/>
            <person name="Le Tacon F."/>
            <person name="Lindquist E.A."/>
            <person name="Lipzen A."/>
            <person name="Malagnac F."/>
            <person name="Mello A."/>
            <person name="Molinier V."/>
            <person name="Miyauchi S."/>
            <person name="Poulain J."/>
            <person name="Riccioni C."/>
            <person name="Rubini A."/>
            <person name="Sitrit Y."/>
            <person name="Splivallo R."/>
            <person name="Traeger S."/>
            <person name="Wang M."/>
            <person name="Zifcakova L."/>
            <person name="Wipf D."/>
            <person name="Zambonelli A."/>
            <person name="Paolocci F."/>
            <person name="Nowrousian M."/>
            <person name="Ottonello S."/>
            <person name="Baldrian P."/>
            <person name="Spatafora J.W."/>
            <person name="Henrissat B."/>
            <person name="Nagy L.G."/>
            <person name="Aury J.M."/>
            <person name="Wincker P."/>
            <person name="Grigoriev I.V."/>
            <person name="Bonfante P."/>
            <person name="Martin F.M."/>
        </authorList>
    </citation>
    <scope>NUCLEOTIDE SEQUENCE [LARGE SCALE GENOMIC DNA]</scope>
    <source>
        <strain evidence="2 3">RN42</strain>
    </source>
</reference>
<keyword evidence="3" id="KW-1185">Reference proteome</keyword>
<proteinExistence type="predicted"/>
<evidence type="ECO:0000313" key="2">
    <source>
        <dbReference type="EMBL" id="RPA71398.1"/>
    </source>
</evidence>
<feature type="region of interest" description="Disordered" evidence="1">
    <location>
        <begin position="1"/>
        <end position="70"/>
    </location>
</feature>
<evidence type="ECO:0000313" key="3">
    <source>
        <dbReference type="Proteomes" id="UP000275078"/>
    </source>
</evidence>
<dbReference type="EMBL" id="ML119934">
    <property type="protein sequence ID" value="RPA71398.1"/>
    <property type="molecule type" value="Genomic_DNA"/>
</dbReference>
<dbReference type="Proteomes" id="UP000275078">
    <property type="component" value="Unassembled WGS sequence"/>
</dbReference>